<keyword evidence="1" id="KW-0472">Membrane</keyword>
<dbReference type="RefSeq" id="WP_377554275.1">
    <property type="nucleotide sequence ID" value="NZ_JBHUHQ010000002.1"/>
</dbReference>
<organism evidence="2 3">
    <name type="scientific">Ornithinibacillus salinisoli</name>
    <dbReference type="NCBI Taxonomy" id="1848459"/>
    <lineage>
        <taxon>Bacteria</taxon>
        <taxon>Bacillati</taxon>
        <taxon>Bacillota</taxon>
        <taxon>Bacilli</taxon>
        <taxon>Bacillales</taxon>
        <taxon>Bacillaceae</taxon>
        <taxon>Ornithinibacillus</taxon>
    </lineage>
</organism>
<feature type="transmembrane region" description="Helical" evidence="1">
    <location>
        <begin position="28"/>
        <end position="49"/>
    </location>
</feature>
<sequence length="76" mass="8620">MKRIISISLSFIVVILGIFILITKNFSLTPICLLFVSLLLFDSGVNLLIKKRRAMAYTYFLIAGFNIVVSFNILFT</sequence>
<gene>
    <name evidence="2" type="ORF">ACFSJF_00140</name>
</gene>
<evidence type="ECO:0000313" key="2">
    <source>
        <dbReference type="EMBL" id="MFD2042717.1"/>
    </source>
</evidence>
<evidence type="ECO:0000256" key="1">
    <source>
        <dbReference type="SAM" id="Phobius"/>
    </source>
</evidence>
<comment type="caution">
    <text evidence="2">The sequence shown here is derived from an EMBL/GenBank/DDBJ whole genome shotgun (WGS) entry which is preliminary data.</text>
</comment>
<accession>A0ABW4VWP7</accession>
<evidence type="ECO:0000313" key="3">
    <source>
        <dbReference type="Proteomes" id="UP001597383"/>
    </source>
</evidence>
<feature type="transmembrane region" description="Helical" evidence="1">
    <location>
        <begin position="5"/>
        <end position="22"/>
    </location>
</feature>
<dbReference type="Proteomes" id="UP001597383">
    <property type="component" value="Unassembled WGS sequence"/>
</dbReference>
<protein>
    <recommendedName>
        <fullName evidence="4">DUF3953 domain-containing protein</fullName>
    </recommendedName>
</protein>
<feature type="transmembrane region" description="Helical" evidence="1">
    <location>
        <begin position="56"/>
        <end position="75"/>
    </location>
</feature>
<reference evidence="3" key="1">
    <citation type="journal article" date="2019" name="Int. J. Syst. Evol. Microbiol.">
        <title>The Global Catalogue of Microorganisms (GCM) 10K type strain sequencing project: providing services to taxonomists for standard genome sequencing and annotation.</title>
        <authorList>
            <consortium name="The Broad Institute Genomics Platform"/>
            <consortium name="The Broad Institute Genome Sequencing Center for Infectious Disease"/>
            <person name="Wu L."/>
            <person name="Ma J."/>
        </authorList>
    </citation>
    <scope>NUCLEOTIDE SEQUENCE [LARGE SCALE GENOMIC DNA]</scope>
    <source>
        <strain evidence="3">R28</strain>
    </source>
</reference>
<name>A0ABW4VWP7_9BACI</name>
<dbReference type="EMBL" id="JBHUHQ010000002">
    <property type="protein sequence ID" value="MFD2042717.1"/>
    <property type="molecule type" value="Genomic_DNA"/>
</dbReference>
<keyword evidence="3" id="KW-1185">Reference proteome</keyword>
<evidence type="ECO:0008006" key="4">
    <source>
        <dbReference type="Google" id="ProtNLM"/>
    </source>
</evidence>
<keyword evidence="1" id="KW-0812">Transmembrane</keyword>
<keyword evidence="1" id="KW-1133">Transmembrane helix</keyword>
<proteinExistence type="predicted"/>